<feature type="non-terminal residue" evidence="2">
    <location>
        <position position="1"/>
    </location>
</feature>
<feature type="region of interest" description="Disordered" evidence="1">
    <location>
        <begin position="1"/>
        <end position="22"/>
    </location>
</feature>
<protein>
    <submittedName>
        <fullName evidence="2">Uncharacterized protein</fullName>
    </submittedName>
</protein>
<feature type="compositionally biased region" description="Polar residues" evidence="1">
    <location>
        <begin position="64"/>
        <end position="81"/>
    </location>
</feature>
<proteinExistence type="predicted"/>
<accession>A0A8J2LDJ2</accession>
<gene>
    <name evidence="2" type="ORF">AFUS01_LOCUS39397</name>
</gene>
<sequence length="101" mass="10954">FTENGISPTEVPRVRLDGGPNSVKCLINNSKWGMNPVMEEEEESSAPPAQPNAPTSERDKNKSTDQSSNGSNPMLRNSSPISPLGKITDFLFLSYISRTSA</sequence>
<feature type="region of interest" description="Disordered" evidence="1">
    <location>
        <begin position="34"/>
        <end position="84"/>
    </location>
</feature>
<reference evidence="2" key="1">
    <citation type="submission" date="2021-06" db="EMBL/GenBank/DDBJ databases">
        <authorList>
            <person name="Hodson N. C."/>
            <person name="Mongue J. A."/>
            <person name="Jaron S. K."/>
        </authorList>
    </citation>
    <scope>NUCLEOTIDE SEQUENCE</scope>
</reference>
<dbReference type="Proteomes" id="UP000708208">
    <property type="component" value="Unassembled WGS sequence"/>
</dbReference>
<evidence type="ECO:0000313" key="3">
    <source>
        <dbReference type="Proteomes" id="UP000708208"/>
    </source>
</evidence>
<name>A0A8J2LDJ2_9HEXA</name>
<comment type="caution">
    <text evidence="2">The sequence shown here is derived from an EMBL/GenBank/DDBJ whole genome shotgun (WGS) entry which is preliminary data.</text>
</comment>
<dbReference type="EMBL" id="CAJVCH010551899">
    <property type="protein sequence ID" value="CAG7829538.1"/>
    <property type="molecule type" value="Genomic_DNA"/>
</dbReference>
<evidence type="ECO:0000256" key="1">
    <source>
        <dbReference type="SAM" id="MobiDB-lite"/>
    </source>
</evidence>
<dbReference type="AlphaFoldDB" id="A0A8J2LDJ2"/>
<evidence type="ECO:0000313" key="2">
    <source>
        <dbReference type="EMBL" id="CAG7829538.1"/>
    </source>
</evidence>
<keyword evidence="3" id="KW-1185">Reference proteome</keyword>
<organism evidence="2 3">
    <name type="scientific">Allacma fusca</name>
    <dbReference type="NCBI Taxonomy" id="39272"/>
    <lineage>
        <taxon>Eukaryota</taxon>
        <taxon>Metazoa</taxon>
        <taxon>Ecdysozoa</taxon>
        <taxon>Arthropoda</taxon>
        <taxon>Hexapoda</taxon>
        <taxon>Collembola</taxon>
        <taxon>Symphypleona</taxon>
        <taxon>Sminthuridae</taxon>
        <taxon>Allacma</taxon>
    </lineage>
</organism>